<dbReference type="GO" id="GO:0008999">
    <property type="term" value="F:protein-N-terminal-alanine acetyltransferase activity"/>
    <property type="evidence" value="ECO:0007669"/>
    <property type="project" value="TreeGrafter"/>
</dbReference>
<dbReference type="InterPro" id="IPR016181">
    <property type="entry name" value="Acyl_CoA_acyltransferase"/>
</dbReference>
<dbReference type="Pfam" id="PF13302">
    <property type="entry name" value="Acetyltransf_3"/>
    <property type="match status" value="1"/>
</dbReference>
<dbReference type="KEGG" id="aup:AsAng_0045790"/>
<dbReference type="PANTHER" id="PTHR43441:SF11">
    <property type="entry name" value="RIBOSOMAL-PROTEIN-SERINE ACETYLTRANSFERASE"/>
    <property type="match status" value="1"/>
</dbReference>
<reference evidence="2" key="1">
    <citation type="submission" date="2022-09" db="EMBL/GenBank/DDBJ databases">
        <title>Aureispira anguillicida sp. nov., isolated from Leptocephalus of Japanese eel Anguilla japonica.</title>
        <authorList>
            <person name="Yuasa K."/>
            <person name="Mekata T."/>
            <person name="Ikunari K."/>
        </authorList>
    </citation>
    <scope>NUCLEOTIDE SEQUENCE</scope>
    <source>
        <strain evidence="2">EL160426</strain>
    </source>
</reference>
<dbReference type="PANTHER" id="PTHR43441">
    <property type="entry name" value="RIBOSOMAL-PROTEIN-SERINE ACETYLTRANSFERASE"/>
    <property type="match status" value="1"/>
</dbReference>
<keyword evidence="3" id="KW-1185">Reference proteome</keyword>
<dbReference type="GO" id="GO:0005737">
    <property type="term" value="C:cytoplasm"/>
    <property type="evidence" value="ECO:0007669"/>
    <property type="project" value="TreeGrafter"/>
</dbReference>
<dbReference type="InterPro" id="IPR000182">
    <property type="entry name" value="GNAT_dom"/>
</dbReference>
<dbReference type="InterPro" id="IPR051908">
    <property type="entry name" value="Ribosomal_N-acetyltransferase"/>
</dbReference>
<feature type="domain" description="N-acetyltransferase" evidence="1">
    <location>
        <begin position="3"/>
        <end position="141"/>
    </location>
</feature>
<evidence type="ECO:0000259" key="1">
    <source>
        <dbReference type="Pfam" id="PF13302"/>
    </source>
</evidence>
<proteinExistence type="predicted"/>
<dbReference type="EMBL" id="AP026867">
    <property type="protein sequence ID" value="BDS13817.1"/>
    <property type="molecule type" value="Genomic_DNA"/>
</dbReference>
<dbReference type="SUPFAM" id="SSF55729">
    <property type="entry name" value="Acyl-CoA N-acyltransferases (Nat)"/>
    <property type="match status" value="1"/>
</dbReference>
<dbReference type="Gene3D" id="3.40.630.30">
    <property type="match status" value="1"/>
</dbReference>
<dbReference type="GO" id="GO:1990189">
    <property type="term" value="F:protein N-terminal-serine acetyltransferase activity"/>
    <property type="evidence" value="ECO:0007669"/>
    <property type="project" value="TreeGrafter"/>
</dbReference>
<protein>
    <submittedName>
        <fullName evidence="2">GNAT family N-acetyltransferase</fullName>
    </submittedName>
</protein>
<dbReference type="RefSeq" id="WP_264789069.1">
    <property type="nucleotide sequence ID" value="NZ_AP026867.1"/>
</dbReference>
<name>A0A915YIH7_9BACT</name>
<evidence type="ECO:0000313" key="2">
    <source>
        <dbReference type="EMBL" id="BDS13817.1"/>
    </source>
</evidence>
<dbReference type="Proteomes" id="UP001060919">
    <property type="component" value="Chromosome"/>
</dbReference>
<evidence type="ECO:0000313" key="3">
    <source>
        <dbReference type="Proteomes" id="UP001060919"/>
    </source>
</evidence>
<dbReference type="AlphaFoldDB" id="A0A915YIH7"/>
<organism evidence="2 3">
    <name type="scientific">Aureispira anguillae</name>
    <dbReference type="NCBI Taxonomy" id="2864201"/>
    <lineage>
        <taxon>Bacteria</taxon>
        <taxon>Pseudomonadati</taxon>
        <taxon>Bacteroidota</taxon>
        <taxon>Saprospiria</taxon>
        <taxon>Saprospirales</taxon>
        <taxon>Saprospiraceae</taxon>
        <taxon>Aureispira</taxon>
    </lineage>
</organism>
<sequence>MLYLQKAKPQNASKWLRLVQENRQELEYWMPHLKEIRTIEDAQHYINKNAQVDFYLAAHIYEMWTTNALIGLIALHSGCIQQQRVALSYWLGKTYRGKGFATRACQLLISKTFVHFPIQTLCIDCQMNNQASQAVAVRLGFLFNSQEGDILHFEMHRKKWMEVHYDRLDLLGFLEEIDLPE</sequence>
<gene>
    <name evidence="2" type="ORF">AsAng_0045790</name>
</gene>
<accession>A0A915YIH7</accession>